<organism evidence="16 17">
    <name type="scientific">Sphaerulina musiva (strain SO2202)</name>
    <name type="common">Poplar stem canker fungus</name>
    <name type="synonym">Septoria musiva</name>
    <dbReference type="NCBI Taxonomy" id="692275"/>
    <lineage>
        <taxon>Eukaryota</taxon>
        <taxon>Fungi</taxon>
        <taxon>Dikarya</taxon>
        <taxon>Ascomycota</taxon>
        <taxon>Pezizomycotina</taxon>
        <taxon>Dothideomycetes</taxon>
        <taxon>Dothideomycetidae</taxon>
        <taxon>Mycosphaerellales</taxon>
        <taxon>Mycosphaerellaceae</taxon>
        <taxon>Sphaerulina</taxon>
    </lineage>
</organism>
<evidence type="ECO:0000256" key="6">
    <source>
        <dbReference type="ARBA" id="ARBA00022741"/>
    </source>
</evidence>
<dbReference type="eggNOG" id="KOG1247">
    <property type="taxonomic scope" value="Eukaryota"/>
</dbReference>
<keyword evidence="5 12" id="KW-0436">Ligase</keyword>
<dbReference type="GO" id="GO:0017102">
    <property type="term" value="C:methionyl glutamyl tRNA synthetase complex"/>
    <property type="evidence" value="ECO:0007669"/>
    <property type="project" value="EnsemblFungi"/>
</dbReference>
<dbReference type="PANTHER" id="PTHR45765:SF1">
    <property type="entry name" value="METHIONINE--TRNA LIGASE, CYTOPLASMIC"/>
    <property type="match status" value="1"/>
</dbReference>
<dbReference type="NCBIfam" id="TIGR00398">
    <property type="entry name" value="metG"/>
    <property type="match status" value="1"/>
</dbReference>
<dbReference type="InterPro" id="IPR023458">
    <property type="entry name" value="Met-tRNA_ligase_1"/>
</dbReference>
<dbReference type="PRINTS" id="PR01041">
    <property type="entry name" value="TRNASYNTHMET"/>
</dbReference>
<feature type="compositionally biased region" description="Low complexity" evidence="13">
    <location>
        <begin position="616"/>
        <end position="629"/>
    </location>
</feature>
<dbReference type="InterPro" id="IPR033911">
    <property type="entry name" value="MetRS_core"/>
</dbReference>
<dbReference type="PANTHER" id="PTHR45765">
    <property type="entry name" value="METHIONINE--TRNA LIGASE"/>
    <property type="match status" value="1"/>
</dbReference>
<comment type="similarity">
    <text evidence="2 12">Belongs to the class-I aminoacyl-tRNA synthetase family.</text>
</comment>
<dbReference type="EMBL" id="KB456271">
    <property type="protein sequence ID" value="EMF08457.1"/>
    <property type="molecule type" value="Genomic_DNA"/>
</dbReference>
<dbReference type="SUPFAM" id="SSF52374">
    <property type="entry name" value="Nucleotidylyl transferase"/>
    <property type="match status" value="1"/>
</dbReference>
<dbReference type="InterPro" id="IPR015413">
    <property type="entry name" value="Methionyl/Leucyl_tRNA_Synth"/>
</dbReference>
<keyword evidence="8 12" id="KW-0648">Protein biosynthesis</keyword>
<keyword evidence="17" id="KW-1185">Reference proteome</keyword>
<gene>
    <name evidence="16" type="ORF">SEPMUDRAFT_152108</name>
</gene>
<keyword evidence="4" id="KW-0963">Cytoplasm</keyword>
<dbReference type="GO" id="GO:1990825">
    <property type="term" value="F:sequence-specific mRNA binding"/>
    <property type="evidence" value="ECO:0007669"/>
    <property type="project" value="EnsemblFungi"/>
</dbReference>
<dbReference type="STRING" id="692275.M3CWF6"/>
<dbReference type="RefSeq" id="XP_016756578.1">
    <property type="nucleotide sequence ID" value="XM_016907247.1"/>
</dbReference>
<dbReference type="GO" id="GO:0006431">
    <property type="term" value="P:methionyl-tRNA aminoacylation"/>
    <property type="evidence" value="ECO:0007669"/>
    <property type="project" value="EnsemblFungi"/>
</dbReference>
<evidence type="ECO:0000256" key="10">
    <source>
        <dbReference type="ARBA" id="ARBA00030904"/>
    </source>
</evidence>
<dbReference type="InterPro" id="IPR001412">
    <property type="entry name" value="aa-tRNA-synth_I_CS"/>
</dbReference>
<evidence type="ECO:0000259" key="14">
    <source>
        <dbReference type="Pfam" id="PF09334"/>
    </source>
</evidence>
<dbReference type="Gene3D" id="1.10.730.10">
    <property type="entry name" value="Isoleucyl-tRNA Synthetase, Domain 1"/>
    <property type="match status" value="1"/>
</dbReference>
<evidence type="ECO:0000313" key="17">
    <source>
        <dbReference type="Proteomes" id="UP000016931"/>
    </source>
</evidence>
<dbReference type="Gene3D" id="3.40.50.620">
    <property type="entry name" value="HUPs"/>
    <property type="match status" value="1"/>
</dbReference>
<feature type="domain" description="Methionyl-tRNA synthetase anticodon-binding" evidence="15">
    <location>
        <begin position="451"/>
        <end position="585"/>
    </location>
</feature>
<sequence length="660" mass="73905">MSTATTATTTTTTKKQAILPEEGKRNVLITSALPYVNNVPHLGNIIGSVLSADVFSRYSKARGNPTLYICGTDEYGTATETKAIEEGVTPQQLCDKYNKLHKDVYDWFEIEFDHFGRTPTKQQTEIAQDIFTKLNKNGYLEEQTTQQPYCTQHNSFLADRFVEGECPLCGYNDARGDQCDKCGHLLDPLELINPRCKLDGATPEVRQTKHIYLQLDKLQEKTAEWNKKSQVDGVWSDNGINITNAWIREGLKPRGITRDLKWGTPVPLEGYDDKVMYVWFDACIGYVSITANYTEHWEQWWRNPENVKLYQFMGKDNVPFHTVVFPSSQLGTGDKWTMLNTLSTTEYLNYEHGKFSKSRNIGVFGNSAKETGVSPDVWRYFLLLRRPETSDTEFEWDGFIAANNNELVANFGNFVNRVLKFVNSANYDSVIPAWPKDSLPEEVSAGLKKHLVDTNEKLKQYITEMDAVHLKGALIVAREISSLGNLLLQSNKLDNALFTNERARCDAVVNIAVQHIHLLASVIAPYLPLTTKAILSQLQTELLIIPDDWKAESIPAGHKIGKAAHLFKNIKPEQAQVWKEMFGGDELKKAKEEEAKKKAARKADKDKKKAKKAAERAANAEGVGAGVEASARDGVEAKAQTGDAVDAVTDGVKQMTLPTS</sequence>
<dbReference type="OrthoDB" id="5844513at2759"/>
<dbReference type="GO" id="GO:0004825">
    <property type="term" value="F:methionine-tRNA ligase activity"/>
    <property type="evidence" value="ECO:0007669"/>
    <property type="project" value="UniProtKB-EC"/>
</dbReference>
<dbReference type="Pfam" id="PF09334">
    <property type="entry name" value="tRNA-synt_1g"/>
    <property type="match status" value="1"/>
</dbReference>
<evidence type="ECO:0000256" key="4">
    <source>
        <dbReference type="ARBA" id="ARBA00022490"/>
    </source>
</evidence>
<evidence type="ECO:0000256" key="2">
    <source>
        <dbReference type="ARBA" id="ARBA00005594"/>
    </source>
</evidence>
<evidence type="ECO:0000313" key="16">
    <source>
        <dbReference type="EMBL" id="EMF08457.1"/>
    </source>
</evidence>
<dbReference type="GO" id="GO:0005524">
    <property type="term" value="F:ATP binding"/>
    <property type="evidence" value="ECO:0007669"/>
    <property type="project" value="UniProtKB-KW"/>
</dbReference>
<dbReference type="EC" id="6.1.1.10" evidence="3"/>
<keyword evidence="9 12" id="KW-0030">Aminoacyl-tRNA synthetase</keyword>
<keyword evidence="6 12" id="KW-0547">Nucleotide-binding</keyword>
<evidence type="ECO:0000256" key="3">
    <source>
        <dbReference type="ARBA" id="ARBA00012838"/>
    </source>
</evidence>
<dbReference type="Pfam" id="PF19303">
    <property type="entry name" value="Anticodon_3"/>
    <property type="match status" value="1"/>
</dbReference>
<proteinExistence type="inferred from homology"/>
<protein>
    <recommendedName>
        <fullName evidence="3">methionine--tRNA ligase</fullName>
        <ecNumber evidence="3">6.1.1.10</ecNumber>
    </recommendedName>
    <alternativeName>
        <fullName evidence="10">Methionyl-tRNA synthetase</fullName>
    </alternativeName>
</protein>
<dbReference type="CDD" id="cd07957">
    <property type="entry name" value="Anticodon_Ia_Met"/>
    <property type="match status" value="1"/>
</dbReference>
<dbReference type="InterPro" id="IPR014729">
    <property type="entry name" value="Rossmann-like_a/b/a_fold"/>
</dbReference>
<dbReference type="AlphaFoldDB" id="M3CWF6"/>
<dbReference type="Proteomes" id="UP000016931">
    <property type="component" value="Unassembled WGS sequence"/>
</dbReference>
<dbReference type="SUPFAM" id="SSF57770">
    <property type="entry name" value="Methionyl-tRNA synthetase (MetRS), Zn-domain"/>
    <property type="match status" value="1"/>
</dbReference>
<evidence type="ECO:0000256" key="11">
    <source>
        <dbReference type="ARBA" id="ARBA00047364"/>
    </source>
</evidence>
<dbReference type="PROSITE" id="PS00178">
    <property type="entry name" value="AA_TRNA_LIGASE_I"/>
    <property type="match status" value="1"/>
</dbReference>
<evidence type="ECO:0000256" key="9">
    <source>
        <dbReference type="ARBA" id="ARBA00023146"/>
    </source>
</evidence>
<reference evidence="16 17" key="1">
    <citation type="journal article" date="2012" name="PLoS Pathog.">
        <title>Diverse lifestyles and strategies of plant pathogenesis encoded in the genomes of eighteen Dothideomycetes fungi.</title>
        <authorList>
            <person name="Ohm R.A."/>
            <person name="Feau N."/>
            <person name="Henrissat B."/>
            <person name="Schoch C.L."/>
            <person name="Horwitz B.A."/>
            <person name="Barry K.W."/>
            <person name="Condon B.J."/>
            <person name="Copeland A.C."/>
            <person name="Dhillon B."/>
            <person name="Glaser F."/>
            <person name="Hesse C.N."/>
            <person name="Kosti I."/>
            <person name="LaButti K."/>
            <person name="Lindquist E.A."/>
            <person name="Lucas S."/>
            <person name="Salamov A.A."/>
            <person name="Bradshaw R.E."/>
            <person name="Ciuffetti L."/>
            <person name="Hamelin R.C."/>
            <person name="Kema G.H.J."/>
            <person name="Lawrence C."/>
            <person name="Scott J.A."/>
            <person name="Spatafora J.W."/>
            <person name="Turgeon B.G."/>
            <person name="de Wit P.J.G.M."/>
            <person name="Zhong S."/>
            <person name="Goodwin S.B."/>
            <person name="Grigoriev I.V."/>
        </authorList>
    </citation>
    <scope>NUCLEOTIDE SEQUENCE [LARGE SCALE GENOMIC DNA]</scope>
    <source>
        <strain evidence="16 17">SO2202</strain>
    </source>
</reference>
<dbReference type="GO" id="GO:0005829">
    <property type="term" value="C:cytosol"/>
    <property type="evidence" value="ECO:0007669"/>
    <property type="project" value="TreeGrafter"/>
</dbReference>
<feature type="domain" description="Methionyl/Leucyl tRNA synthetase" evidence="14">
    <location>
        <begin position="27"/>
        <end position="419"/>
    </location>
</feature>
<dbReference type="SUPFAM" id="SSF47323">
    <property type="entry name" value="Anticodon-binding domain of a subclass of class I aminoacyl-tRNA synthetases"/>
    <property type="match status" value="1"/>
</dbReference>
<comment type="subcellular location">
    <subcellularLocation>
        <location evidence="1">Cytoplasm</location>
    </subcellularLocation>
</comment>
<dbReference type="InterPro" id="IPR014758">
    <property type="entry name" value="Met-tRNA_synth"/>
</dbReference>
<dbReference type="InterPro" id="IPR041872">
    <property type="entry name" value="Anticodon_Met"/>
</dbReference>
<dbReference type="HOGENOM" id="CLU_009710_3_2_1"/>
<evidence type="ECO:0000256" key="5">
    <source>
        <dbReference type="ARBA" id="ARBA00022598"/>
    </source>
</evidence>
<keyword evidence="7 12" id="KW-0067">ATP-binding</keyword>
<dbReference type="InterPro" id="IPR009080">
    <property type="entry name" value="tRNAsynth_Ia_anticodon-bd"/>
</dbReference>
<evidence type="ECO:0000256" key="7">
    <source>
        <dbReference type="ARBA" id="ARBA00022840"/>
    </source>
</evidence>
<evidence type="ECO:0000256" key="13">
    <source>
        <dbReference type="SAM" id="MobiDB-lite"/>
    </source>
</evidence>
<evidence type="ECO:0000259" key="15">
    <source>
        <dbReference type="Pfam" id="PF19303"/>
    </source>
</evidence>
<dbReference type="CDD" id="cd00814">
    <property type="entry name" value="MetRS_core"/>
    <property type="match status" value="1"/>
</dbReference>
<dbReference type="OMA" id="HLNTTEY"/>
<dbReference type="GO" id="GO:0010494">
    <property type="term" value="C:cytoplasmic stress granule"/>
    <property type="evidence" value="ECO:0007669"/>
    <property type="project" value="EnsemblFungi"/>
</dbReference>
<dbReference type="GO" id="GO:0017101">
    <property type="term" value="C:aminoacyl-tRNA synthetase multienzyme complex"/>
    <property type="evidence" value="ECO:0007669"/>
    <property type="project" value="TreeGrafter"/>
</dbReference>
<dbReference type="InterPro" id="IPR029038">
    <property type="entry name" value="MetRS_Zn"/>
</dbReference>
<evidence type="ECO:0000256" key="8">
    <source>
        <dbReference type="ARBA" id="ARBA00022917"/>
    </source>
</evidence>
<dbReference type="Gene3D" id="2.20.28.20">
    <property type="entry name" value="Methionyl-tRNA synthetase, Zn-domain"/>
    <property type="match status" value="1"/>
</dbReference>
<feature type="compositionally biased region" description="Basic and acidic residues" evidence="13">
    <location>
        <begin position="597"/>
        <end position="615"/>
    </location>
</feature>
<evidence type="ECO:0000256" key="12">
    <source>
        <dbReference type="RuleBase" id="RU363039"/>
    </source>
</evidence>
<dbReference type="FunFam" id="2.20.28.20:FF:000001">
    <property type="entry name" value="Methionine--tRNA ligase"/>
    <property type="match status" value="1"/>
</dbReference>
<accession>M3CWF6</accession>
<dbReference type="GeneID" id="27904384"/>
<name>M3CWF6_SPHMS</name>
<comment type="catalytic activity">
    <reaction evidence="11">
        <text>tRNA(Met) + L-methionine + ATP = L-methionyl-tRNA(Met) + AMP + diphosphate</text>
        <dbReference type="Rhea" id="RHEA:13481"/>
        <dbReference type="Rhea" id="RHEA-COMP:9667"/>
        <dbReference type="Rhea" id="RHEA-COMP:9698"/>
        <dbReference type="ChEBI" id="CHEBI:30616"/>
        <dbReference type="ChEBI" id="CHEBI:33019"/>
        <dbReference type="ChEBI" id="CHEBI:57844"/>
        <dbReference type="ChEBI" id="CHEBI:78442"/>
        <dbReference type="ChEBI" id="CHEBI:78530"/>
        <dbReference type="ChEBI" id="CHEBI:456215"/>
        <dbReference type="EC" id="6.1.1.10"/>
    </reaction>
</comment>
<feature type="region of interest" description="Disordered" evidence="13">
    <location>
        <begin position="597"/>
        <end position="660"/>
    </location>
</feature>
<evidence type="ECO:0000256" key="1">
    <source>
        <dbReference type="ARBA" id="ARBA00004496"/>
    </source>
</evidence>